<dbReference type="PANTHER" id="PTHR10694:SF7">
    <property type="entry name" value="[HISTONE H3]-TRIMETHYL-L-LYSINE(9) DEMETHYLASE"/>
    <property type="match status" value="1"/>
</dbReference>
<feature type="region of interest" description="Disordered" evidence="1">
    <location>
        <begin position="1"/>
        <end position="48"/>
    </location>
</feature>
<reference evidence="3 4" key="1">
    <citation type="journal article" date="2015" name="Genome Biol. Evol.">
        <title>Comparative Genomics of a Bacterivorous Green Alga Reveals Evolutionary Causalities and Consequences of Phago-Mixotrophic Mode of Nutrition.</title>
        <authorList>
            <person name="Burns J.A."/>
            <person name="Paasch A."/>
            <person name="Narechania A."/>
            <person name="Kim E."/>
        </authorList>
    </citation>
    <scope>NUCLEOTIDE SEQUENCE [LARGE SCALE GENOMIC DNA]</scope>
    <source>
        <strain evidence="3 4">PLY_AMNH</strain>
    </source>
</reference>
<feature type="region of interest" description="Disordered" evidence="1">
    <location>
        <begin position="789"/>
        <end position="818"/>
    </location>
</feature>
<dbReference type="Pfam" id="PF02373">
    <property type="entry name" value="JmjC"/>
    <property type="match status" value="1"/>
</dbReference>
<feature type="compositionally biased region" description="Acidic residues" evidence="1">
    <location>
        <begin position="789"/>
        <end position="798"/>
    </location>
</feature>
<protein>
    <recommendedName>
        <fullName evidence="2">JmjC domain-containing protein</fullName>
    </recommendedName>
</protein>
<feature type="compositionally biased region" description="Acidic residues" evidence="1">
    <location>
        <begin position="341"/>
        <end position="360"/>
    </location>
</feature>
<evidence type="ECO:0000259" key="2">
    <source>
        <dbReference type="PROSITE" id="PS51184"/>
    </source>
</evidence>
<feature type="region of interest" description="Disordered" evidence="1">
    <location>
        <begin position="113"/>
        <end position="260"/>
    </location>
</feature>
<feature type="compositionally biased region" description="Low complexity" evidence="1">
    <location>
        <begin position="403"/>
        <end position="412"/>
    </location>
</feature>
<feature type="compositionally biased region" description="Basic and acidic residues" evidence="1">
    <location>
        <begin position="113"/>
        <end position="123"/>
    </location>
</feature>
<feature type="region of interest" description="Disordered" evidence="1">
    <location>
        <begin position="290"/>
        <end position="316"/>
    </location>
</feature>
<dbReference type="GO" id="GO:0010468">
    <property type="term" value="P:regulation of gene expression"/>
    <property type="evidence" value="ECO:0007669"/>
    <property type="project" value="TreeGrafter"/>
</dbReference>
<feature type="domain" description="JmjC" evidence="2">
    <location>
        <begin position="1091"/>
        <end position="1281"/>
    </location>
</feature>
<dbReference type="SMART" id="SM00558">
    <property type="entry name" value="JmjC"/>
    <property type="match status" value="1"/>
</dbReference>
<evidence type="ECO:0000256" key="1">
    <source>
        <dbReference type="SAM" id="MobiDB-lite"/>
    </source>
</evidence>
<feature type="compositionally biased region" description="Gly residues" evidence="1">
    <location>
        <begin position="361"/>
        <end position="373"/>
    </location>
</feature>
<dbReference type="GO" id="GO:0051864">
    <property type="term" value="F:histone H3K36 demethylase activity"/>
    <property type="evidence" value="ECO:0007669"/>
    <property type="project" value="TreeGrafter"/>
</dbReference>
<dbReference type="PANTHER" id="PTHR10694">
    <property type="entry name" value="LYSINE-SPECIFIC DEMETHYLASE"/>
    <property type="match status" value="1"/>
</dbReference>
<feature type="compositionally biased region" description="Basic and acidic residues" evidence="1">
    <location>
        <begin position="799"/>
        <end position="818"/>
    </location>
</feature>
<evidence type="ECO:0000313" key="4">
    <source>
        <dbReference type="Proteomes" id="UP001190700"/>
    </source>
</evidence>
<name>A0AAE0GV20_9CHLO</name>
<dbReference type="EMBL" id="LGRX02002219">
    <property type="protein sequence ID" value="KAK3284618.1"/>
    <property type="molecule type" value="Genomic_DNA"/>
</dbReference>
<dbReference type="GO" id="GO:0032454">
    <property type="term" value="F:histone H3K9 demethylase activity"/>
    <property type="evidence" value="ECO:0007669"/>
    <property type="project" value="TreeGrafter"/>
</dbReference>
<dbReference type="SUPFAM" id="SSF51197">
    <property type="entry name" value="Clavaminate synthase-like"/>
    <property type="match status" value="1"/>
</dbReference>
<accession>A0AAE0GV20</accession>
<dbReference type="PROSITE" id="PS51184">
    <property type="entry name" value="JMJC"/>
    <property type="match status" value="1"/>
</dbReference>
<feature type="region of interest" description="Disordered" evidence="1">
    <location>
        <begin position="341"/>
        <end position="563"/>
    </location>
</feature>
<dbReference type="Gene3D" id="2.60.120.650">
    <property type="entry name" value="Cupin"/>
    <property type="match status" value="1"/>
</dbReference>
<dbReference type="GO" id="GO:0005634">
    <property type="term" value="C:nucleus"/>
    <property type="evidence" value="ECO:0007669"/>
    <property type="project" value="TreeGrafter"/>
</dbReference>
<sequence>MEYYTYEQDSSSIASLRESCSDGNGSPRKGSPSTSTCSTRKRKRSPPSVWSCLEVSFRDAGNSSDHSYVGQIVEIDRSRKDFIYRVQWEGQGSQEWCAIQGAKLLTTDRTGDVKFRHSEEDPRVLPPNSSSEAEGCFARSSATERRSKRLISTSARPMGPDRGAQAGGSNIARSVAEPAHESSTGNGSWSPAAHTTETGHCSTTVAEPSQCRSSRQRSPPSETHGRGSQEPALTRTGSSACLDRAEPPHSGAPVSTKPFAHQPREPCAAGCCLAADSSAPVTAFIHFSEATSTSRQKEAAPVSPATASEPEEAESAWPTSRFSMCVYLGCEGCPSCLDGASDGEDSSECESEVEEAEDEAGAGGAGCNSGGVPGQARCARPVAGDSEAPGPLHYGMEKVDNGAAAEAPEPAALKQHLQGEDGVLQDGAETPGPADPCGRDERHSRAEPRCEQHCSPRRGGRSQHSWQSEVQEGVGATRGGAHSGGSSRWSDKGEGSREKREVESREETGADGGMECLTQSAPATPPAAGERTQLLESASDELAESNREELLMPPSPASPSSLAAPELVTPLTTQWQQISDRTVERVRPQGCMEQGLLTCPSQASLEAREATLLELLGLRDLCDLRQGGAESPTEAEARFKAHEAFGAGAAVTGLPGECAPLSGSPGLHIGMLPVDPFAALPAETWVPGLRGNPPCYPVGGGEDGALGRMGPCNAARGGHLEMDRRASDAGALPEGGLPPQREAGCCEGLLREEACLGCCCRCGDARGDMECGDGAGEMEVREVLEVLEAGEEPDAEEESSPRRELEADEVELRAPERASRAVEGRASQVVEASWVGIGSRVTPEALLARGARGESEHPRVSHALEVQGAVRVQLGDAWDTQRNRSRLMDVSWLYKYRARLKNLQGEFQHIRQSLPDRGGFVKQLRVAEFGEDTFFGTLLEELQQSFRGVALPQRFMTAPQREEHFLQQMRQEAPLQYQHLQGIAFDALASHSGPSAEEKSAPLEPHPWEPRAIVGSPGSMLAAALEQCEAAAVRSGDGAVVAGPANRGGESSGSRRVKSPAGRGPGGSGAMAVPEGGIRIGVRGSEGGEGRDKSQGGSQGRAPMLDATNLDARAQGGSGGAPERAKRARRMRGSGVVSPWLHLMGVSSTFCMHFEDYAFGGANVVLAPPGDQAWVVWFSIPRRGLRLLHQYLQQTQGSKYSIDCLEQRQLWLDPRDLAAWRNASGLQIPVYRHVQGPGEYILTDYGSVHWGVNIGVGWKTSVNFAFPGWSDKAKEVDEVYRELELQTGQQRHQCCAPNFSLIQCAGQA</sequence>
<keyword evidence="4" id="KW-1185">Reference proteome</keyword>
<feature type="compositionally biased region" description="Basic and acidic residues" evidence="1">
    <location>
        <begin position="437"/>
        <end position="454"/>
    </location>
</feature>
<feature type="compositionally biased region" description="Low complexity" evidence="1">
    <location>
        <begin position="299"/>
        <end position="308"/>
    </location>
</feature>
<dbReference type="Proteomes" id="UP001190700">
    <property type="component" value="Unassembled WGS sequence"/>
</dbReference>
<dbReference type="InterPro" id="IPR003347">
    <property type="entry name" value="JmjC_dom"/>
</dbReference>
<proteinExistence type="predicted"/>
<feature type="compositionally biased region" description="Low complexity" evidence="1">
    <location>
        <begin position="208"/>
        <end position="221"/>
    </location>
</feature>
<gene>
    <name evidence="3" type="ORF">CYMTET_7744</name>
</gene>
<dbReference type="GO" id="GO:0000785">
    <property type="term" value="C:chromatin"/>
    <property type="evidence" value="ECO:0007669"/>
    <property type="project" value="TreeGrafter"/>
</dbReference>
<evidence type="ECO:0000313" key="3">
    <source>
        <dbReference type="EMBL" id="KAK3284618.1"/>
    </source>
</evidence>
<comment type="caution">
    <text evidence="3">The sequence shown here is derived from an EMBL/GenBank/DDBJ whole genome shotgun (WGS) entry which is preliminary data.</text>
</comment>
<feature type="region of interest" description="Disordered" evidence="1">
    <location>
        <begin position="1040"/>
        <end position="1130"/>
    </location>
</feature>
<organism evidence="3 4">
    <name type="scientific">Cymbomonas tetramitiformis</name>
    <dbReference type="NCBI Taxonomy" id="36881"/>
    <lineage>
        <taxon>Eukaryota</taxon>
        <taxon>Viridiplantae</taxon>
        <taxon>Chlorophyta</taxon>
        <taxon>Pyramimonadophyceae</taxon>
        <taxon>Pyramimonadales</taxon>
        <taxon>Pyramimonadaceae</taxon>
        <taxon>Cymbomonas</taxon>
    </lineage>
</organism>
<feature type="compositionally biased region" description="Basic and acidic residues" evidence="1">
    <location>
        <begin position="489"/>
        <end position="508"/>
    </location>
</feature>
<feature type="compositionally biased region" description="Polar residues" evidence="1">
    <location>
        <begin position="181"/>
        <end position="207"/>
    </location>
</feature>